<dbReference type="GeneID" id="77953254"/>
<dbReference type="KEGG" id="vg:77953254"/>
<evidence type="ECO:0000313" key="1">
    <source>
        <dbReference type="EMBL" id="QYN80077.1"/>
    </source>
</evidence>
<organism evidence="1 2">
    <name type="scientific">Kosakonia phage Kc263</name>
    <dbReference type="NCBI Taxonomy" id="2863194"/>
    <lineage>
        <taxon>Viruses</taxon>
        <taxon>Duplodnaviria</taxon>
        <taxon>Heunggongvirae</taxon>
        <taxon>Uroviricota</taxon>
        <taxon>Caudoviricetes</taxon>
        <taxon>Chimalliviridae</taxon>
        <taxon>Branisovskavirus</taxon>
        <taxon>Branisovskavirus Kc263</taxon>
    </lineage>
</organism>
<reference evidence="1" key="1">
    <citation type="journal article" date="2021" name="Viruses">
        <title>Novel Viruses That Lyse Plant and Human Strains of Kosakonia cowanii.</title>
        <authorList>
            <person name="Petrzik K."/>
            <person name="Brazdova S."/>
            <person name="Krawczyk K."/>
        </authorList>
    </citation>
    <scope>NUCLEOTIDE SEQUENCE</scope>
</reference>
<evidence type="ECO:0000313" key="2">
    <source>
        <dbReference type="Proteomes" id="UP000828443"/>
    </source>
</evidence>
<dbReference type="EMBL" id="MZ348422">
    <property type="protein sequence ID" value="QYN80077.1"/>
    <property type="molecule type" value="Genomic_DNA"/>
</dbReference>
<sequence length="186" mass="21104">MQINKPTIQALAKAIKGNAKFINGPAYDDQSWVDLGNNAILVKKVLTYQTVTDLFIHGVSIGTISDTRDLNDLEDRLKELFTLLAKSVAYQHAQNITAECKEFNWDFNKYGFKVLKKTIEIGPIDIWTVCFNDQLMVQLPFHVQDQLNAELMIGQSIRAIVLDKCFGEGFIFEILPGEIHIRNMVD</sequence>
<keyword evidence="2" id="KW-1185">Reference proteome</keyword>
<proteinExistence type="predicted"/>
<protein>
    <submittedName>
        <fullName evidence="1">Tudor domain-containing protein 5</fullName>
    </submittedName>
</protein>
<accession>A0AAE8BGK3</accession>
<dbReference type="Proteomes" id="UP000828443">
    <property type="component" value="Segment"/>
</dbReference>
<name>A0AAE8BGK3_9CAUD</name>
<dbReference type="RefSeq" id="YP_010676889.1">
    <property type="nucleotide sequence ID" value="NC_071015.1"/>
</dbReference>